<dbReference type="Gene3D" id="2.60.120.260">
    <property type="entry name" value="Galactose-binding domain-like"/>
    <property type="match status" value="1"/>
</dbReference>
<feature type="domain" description="Glycoside hydrolase family 2 immunoglobulin-like beta-sandwich" evidence="7">
    <location>
        <begin position="214"/>
        <end position="307"/>
    </location>
</feature>
<dbReference type="SUPFAM" id="SSF49303">
    <property type="entry name" value="beta-Galactosidase/glucuronidase domain"/>
    <property type="match status" value="1"/>
</dbReference>
<protein>
    <recommendedName>
        <fullName evidence="3">Beta-glucuronidase</fullName>
        <ecNumber evidence="2">3.2.1.31</ecNumber>
    </recommendedName>
</protein>
<evidence type="ECO:0000256" key="2">
    <source>
        <dbReference type="ARBA" id="ARBA00012761"/>
    </source>
</evidence>
<dbReference type="GO" id="GO:0030246">
    <property type="term" value="F:carbohydrate binding"/>
    <property type="evidence" value="ECO:0007669"/>
    <property type="project" value="TreeGrafter"/>
</dbReference>
<dbReference type="PANTHER" id="PTHR10066:SF67">
    <property type="entry name" value="BETA-GLUCURONIDASE"/>
    <property type="match status" value="1"/>
</dbReference>
<evidence type="ECO:0000256" key="6">
    <source>
        <dbReference type="SAM" id="SignalP"/>
    </source>
</evidence>
<dbReference type="Pfam" id="PF02837">
    <property type="entry name" value="Glyco_hydro_2_N"/>
    <property type="match status" value="1"/>
</dbReference>
<evidence type="ECO:0000256" key="1">
    <source>
        <dbReference type="ARBA" id="ARBA00007401"/>
    </source>
</evidence>
<feature type="signal peptide" evidence="6">
    <location>
        <begin position="1"/>
        <end position="24"/>
    </location>
</feature>
<organism evidence="10 11">
    <name type="scientific">Thermoflavifilum thermophilum</name>
    <dbReference type="NCBI Taxonomy" id="1393122"/>
    <lineage>
        <taxon>Bacteria</taxon>
        <taxon>Pseudomonadati</taxon>
        <taxon>Bacteroidota</taxon>
        <taxon>Chitinophagia</taxon>
        <taxon>Chitinophagales</taxon>
        <taxon>Chitinophagaceae</taxon>
        <taxon>Thermoflavifilum</taxon>
    </lineage>
</organism>
<evidence type="ECO:0000313" key="10">
    <source>
        <dbReference type="EMBL" id="SFV28376.1"/>
    </source>
</evidence>
<evidence type="ECO:0000256" key="3">
    <source>
        <dbReference type="ARBA" id="ARBA00016205"/>
    </source>
</evidence>
<dbReference type="InterPro" id="IPR006102">
    <property type="entry name" value="Ig-like_GH2"/>
</dbReference>
<dbReference type="InterPro" id="IPR006104">
    <property type="entry name" value="Glyco_hydro_2_N"/>
</dbReference>
<evidence type="ECO:0000256" key="4">
    <source>
        <dbReference type="ARBA" id="ARBA00022801"/>
    </source>
</evidence>
<dbReference type="GO" id="GO:0004566">
    <property type="term" value="F:beta-glucuronidase activity"/>
    <property type="evidence" value="ECO:0007669"/>
    <property type="project" value="UniProtKB-EC"/>
</dbReference>
<dbReference type="InterPro" id="IPR036156">
    <property type="entry name" value="Beta-gal/glucu_dom_sf"/>
</dbReference>
<feature type="domain" description="Glycosyl hydrolases family 2 sugar binding" evidence="9">
    <location>
        <begin position="83"/>
        <end position="212"/>
    </location>
</feature>
<sequence length="619" mass="71029">MKAKIFHWLFVSVGLCMAVLPARAQTDTLLAPLITDVPYRHTITLNGSWHYIVDPYQTGYIDYRYRQTTRGYFLNQHAEHPDQLVEYNFETSPALQVPGDWNTQDAKLFYYEGTVWYERDFVYHPQSGRRVFLYFGAANYHAVVALNGKIIGEHVGGFTPFNMEVTGQLRNGNNFIVVMVDNTRHKEGVPTNNFDWWNYGGLTRDVCLIETPETFIQDYFIHLDDLRSRQISGWVQLNGPQAARASVQLQIPEWRFSRSFTTDVQGRAYFSFQAPANMELWSPEHPRLYRLVWTAGNDTLGDEVGFRTIEVKGNDILLNGKSVFLRGVSIHEEAPFGGGRAYSAAQDHILLQWAKELGCNYVRLAHYPHNEAMIREAEKMGLLVWSEIPVYWTIDWTNPGTLANAKQQLTEEITRDKNRANIIIWSVGNETPRTAERLKFMKALVEQARALDSTRLISAALQISHVRNDTSWLDDPLGQYLDVLGCNIYPGWYGPSADAGARFASIYQKPLIMSEFGAGALQGYHGDSTQRWTEEFQYRVLDEDIRLLKTIPFLRGTTPWILKDFRSPKRLLPFYQDGWNRKGLVSDRGVKKEAFYLMQQFYTDIASGKISFGGERFGP</sequence>
<dbReference type="GO" id="GO:0019391">
    <property type="term" value="P:glucuronoside catabolic process"/>
    <property type="evidence" value="ECO:0007669"/>
    <property type="project" value="TreeGrafter"/>
</dbReference>
<dbReference type="EMBL" id="FPCJ01000001">
    <property type="protein sequence ID" value="SFV28376.1"/>
    <property type="molecule type" value="Genomic_DNA"/>
</dbReference>
<evidence type="ECO:0000259" key="7">
    <source>
        <dbReference type="Pfam" id="PF00703"/>
    </source>
</evidence>
<gene>
    <name evidence="10" type="ORF">SAMN05660895_0319</name>
</gene>
<dbReference type="SUPFAM" id="SSF51445">
    <property type="entry name" value="(Trans)glycosidases"/>
    <property type="match status" value="1"/>
</dbReference>
<dbReference type="InterPro" id="IPR008979">
    <property type="entry name" value="Galactose-bd-like_sf"/>
</dbReference>
<keyword evidence="11" id="KW-1185">Reference proteome</keyword>
<dbReference type="Proteomes" id="UP000199537">
    <property type="component" value="Unassembled WGS sequence"/>
</dbReference>
<dbReference type="RefSeq" id="WP_092456782.1">
    <property type="nucleotide sequence ID" value="NZ_FPCJ01000001.1"/>
</dbReference>
<dbReference type="PRINTS" id="PR00132">
    <property type="entry name" value="GLHYDRLASE2"/>
</dbReference>
<dbReference type="Gene3D" id="3.20.20.80">
    <property type="entry name" value="Glycosidases"/>
    <property type="match status" value="1"/>
</dbReference>
<dbReference type="GO" id="GO:0005975">
    <property type="term" value="P:carbohydrate metabolic process"/>
    <property type="evidence" value="ECO:0007669"/>
    <property type="project" value="InterPro"/>
</dbReference>
<dbReference type="AlphaFoldDB" id="A0A1I7N1C7"/>
<dbReference type="InterPro" id="IPR013783">
    <property type="entry name" value="Ig-like_fold"/>
</dbReference>
<dbReference type="SUPFAM" id="SSF49785">
    <property type="entry name" value="Galactose-binding domain-like"/>
    <property type="match status" value="1"/>
</dbReference>
<accession>A0A1I7N1C7</accession>
<evidence type="ECO:0000313" key="11">
    <source>
        <dbReference type="Proteomes" id="UP000199537"/>
    </source>
</evidence>
<dbReference type="Gene3D" id="2.60.40.10">
    <property type="entry name" value="Immunoglobulins"/>
    <property type="match status" value="1"/>
</dbReference>
<proteinExistence type="inferred from homology"/>
<evidence type="ECO:0000259" key="8">
    <source>
        <dbReference type="Pfam" id="PF02836"/>
    </source>
</evidence>
<evidence type="ECO:0000256" key="5">
    <source>
        <dbReference type="ARBA" id="ARBA00023295"/>
    </source>
</evidence>
<dbReference type="InterPro" id="IPR006101">
    <property type="entry name" value="Glyco_hydro_2"/>
</dbReference>
<dbReference type="EC" id="3.2.1.31" evidence="2"/>
<dbReference type="PANTHER" id="PTHR10066">
    <property type="entry name" value="BETA-GLUCURONIDASE"/>
    <property type="match status" value="1"/>
</dbReference>
<dbReference type="STRING" id="1393122.SAMN05660895_0319"/>
<evidence type="ECO:0000259" key="9">
    <source>
        <dbReference type="Pfam" id="PF02837"/>
    </source>
</evidence>
<dbReference type="OrthoDB" id="857501at2"/>
<dbReference type="InterPro" id="IPR006103">
    <property type="entry name" value="Glyco_hydro_2_cat"/>
</dbReference>
<keyword evidence="5" id="KW-0326">Glycosidase</keyword>
<feature type="chain" id="PRO_5011625334" description="Beta-glucuronidase" evidence="6">
    <location>
        <begin position="25"/>
        <end position="619"/>
    </location>
</feature>
<keyword evidence="6" id="KW-0732">Signal</keyword>
<dbReference type="Pfam" id="PF02836">
    <property type="entry name" value="Glyco_hydro_2_C"/>
    <property type="match status" value="1"/>
</dbReference>
<keyword evidence="4" id="KW-0378">Hydrolase</keyword>
<dbReference type="InterPro" id="IPR017853">
    <property type="entry name" value="GH"/>
</dbReference>
<name>A0A1I7N1C7_9BACT</name>
<dbReference type="Pfam" id="PF00703">
    <property type="entry name" value="Glyco_hydro_2"/>
    <property type="match status" value="1"/>
</dbReference>
<comment type="similarity">
    <text evidence="1">Belongs to the glycosyl hydrolase 2 family.</text>
</comment>
<feature type="domain" description="Glycoside hydrolase family 2 catalytic" evidence="8">
    <location>
        <begin position="309"/>
        <end position="603"/>
    </location>
</feature>
<reference evidence="11" key="1">
    <citation type="submission" date="2016-10" db="EMBL/GenBank/DDBJ databases">
        <authorList>
            <person name="Varghese N."/>
            <person name="Submissions S."/>
        </authorList>
    </citation>
    <scope>NUCLEOTIDE SEQUENCE [LARGE SCALE GENOMIC DNA]</scope>
    <source>
        <strain evidence="11">DSM 14807</strain>
    </source>
</reference>